<proteinExistence type="predicted"/>
<feature type="transmembrane region" description="Helical" evidence="1">
    <location>
        <begin position="14"/>
        <end position="34"/>
    </location>
</feature>
<feature type="transmembrane region" description="Helical" evidence="1">
    <location>
        <begin position="46"/>
        <end position="69"/>
    </location>
</feature>
<sequence length="292" mass="31914">MSEIANPREYLPHLIVWSTFNIFAALAIAALLLVTLVSQRRAADRALLNLEAIFILTSVSGSILVWTGHALDTHPPYALCLFNAAIGMANVPLMAGAALAVVLKVWGSVMIACHIRTRGVVQWIIWKPFLLALPYLSGLPLFIAGLIIGTRDPSKVYRGSPLYCVVENPGVQNTASAFGAAYTFSCLVLSVWTTINLVTTRRRVRRIIEYPGVSYSFVCRTLFFSIFVSVAFVVGILSLVSTFSAIVPDVVLSSCAVAVFFIFSTAKVRAAALPLSYVMLRHLSYFILYTKS</sequence>
<keyword evidence="1" id="KW-0812">Transmembrane</keyword>
<feature type="transmembrane region" description="Helical" evidence="1">
    <location>
        <begin position="124"/>
        <end position="148"/>
    </location>
</feature>
<feature type="transmembrane region" description="Helical" evidence="1">
    <location>
        <begin position="177"/>
        <end position="197"/>
    </location>
</feature>
<dbReference type="Proteomes" id="UP001218218">
    <property type="component" value="Unassembled WGS sequence"/>
</dbReference>
<dbReference type="EMBL" id="JARIHO010000016">
    <property type="protein sequence ID" value="KAJ7349031.1"/>
    <property type="molecule type" value="Genomic_DNA"/>
</dbReference>
<organism evidence="2 3">
    <name type="scientific">Mycena albidolilacea</name>
    <dbReference type="NCBI Taxonomy" id="1033008"/>
    <lineage>
        <taxon>Eukaryota</taxon>
        <taxon>Fungi</taxon>
        <taxon>Dikarya</taxon>
        <taxon>Basidiomycota</taxon>
        <taxon>Agaricomycotina</taxon>
        <taxon>Agaricomycetes</taxon>
        <taxon>Agaricomycetidae</taxon>
        <taxon>Agaricales</taxon>
        <taxon>Marasmiineae</taxon>
        <taxon>Mycenaceae</taxon>
        <taxon>Mycena</taxon>
    </lineage>
</organism>
<comment type="caution">
    <text evidence="2">The sequence shown here is derived from an EMBL/GenBank/DDBJ whole genome shotgun (WGS) entry which is preliminary data.</text>
</comment>
<gene>
    <name evidence="2" type="ORF">DFH08DRAFT_777924</name>
</gene>
<keyword evidence="1" id="KW-1133">Transmembrane helix</keyword>
<keyword evidence="1" id="KW-0472">Membrane</keyword>
<accession>A0AAD7EU61</accession>
<reference evidence="2" key="1">
    <citation type="submission" date="2023-03" db="EMBL/GenBank/DDBJ databases">
        <title>Massive genome expansion in bonnet fungi (Mycena s.s.) driven by repeated elements and novel gene families across ecological guilds.</title>
        <authorList>
            <consortium name="Lawrence Berkeley National Laboratory"/>
            <person name="Harder C.B."/>
            <person name="Miyauchi S."/>
            <person name="Viragh M."/>
            <person name="Kuo A."/>
            <person name="Thoen E."/>
            <person name="Andreopoulos B."/>
            <person name="Lu D."/>
            <person name="Skrede I."/>
            <person name="Drula E."/>
            <person name="Henrissat B."/>
            <person name="Morin E."/>
            <person name="Kohler A."/>
            <person name="Barry K."/>
            <person name="LaButti K."/>
            <person name="Morin E."/>
            <person name="Salamov A."/>
            <person name="Lipzen A."/>
            <person name="Mereny Z."/>
            <person name="Hegedus B."/>
            <person name="Baldrian P."/>
            <person name="Stursova M."/>
            <person name="Weitz H."/>
            <person name="Taylor A."/>
            <person name="Grigoriev I.V."/>
            <person name="Nagy L.G."/>
            <person name="Martin F."/>
            <person name="Kauserud H."/>
        </authorList>
    </citation>
    <scope>NUCLEOTIDE SEQUENCE</scope>
    <source>
        <strain evidence="2">CBHHK002</strain>
    </source>
</reference>
<name>A0AAD7EU61_9AGAR</name>
<feature type="transmembrane region" description="Helical" evidence="1">
    <location>
        <begin position="217"/>
        <end position="237"/>
    </location>
</feature>
<dbReference type="AlphaFoldDB" id="A0AAD7EU61"/>
<evidence type="ECO:0000313" key="2">
    <source>
        <dbReference type="EMBL" id="KAJ7349031.1"/>
    </source>
</evidence>
<protein>
    <submittedName>
        <fullName evidence="2">Uncharacterized protein</fullName>
    </submittedName>
</protein>
<keyword evidence="3" id="KW-1185">Reference proteome</keyword>
<evidence type="ECO:0000313" key="3">
    <source>
        <dbReference type="Proteomes" id="UP001218218"/>
    </source>
</evidence>
<feature type="transmembrane region" description="Helical" evidence="1">
    <location>
        <begin position="81"/>
        <end position="103"/>
    </location>
</feature>
<evidence type="ECO:0000256" key="1">
    <source>
        <dbReference type="SAM" id="Phobius"/>
    </source>
</evidence>